<dbReference type="RefSeq" id="WP_390364625.1">
    <property type="nucleotide sequence ID" value="NZ_JBHTKJ010000073.1"/>
</dbReference>
<comment type="caution">
    <text evidence="3">The sequence shown here is derived from an EMBL/GenBank/DDBJ whole genome shotgun (WGS) entry which is preliminary data.</text>
</comment>
<dbReference type="Proteomes" id="UP001597040">
    <property type="component" value="Unassembled WGS sequence"/>
</dbReference>
<proteinExistence type="predicted"/>
<feature type="signal peptide" evidence="2">
    <location>
        <begin position="1"/>
        <end position="18"/>
    </location>
</feature>
<evidence type="ECO:0000313" key="4">
    <source>
        <dbReference type="Proteomes" id="UP001597040"/>
    </source>
</evidence>
<dbReference type="EMBL" id="JBHTKJ010000073">
    <property type="protein sequence ID" value="MFD1040492.1"/>
    <property type="molecule type" value="Genomic_DNA"/>
</dbReference>
<evidence type="ECO:0000256" key="1">
    <source>
        <dbReference type="SAM" id="MobiDB-lite"/>
    </source>
</evidence>
<dbReference type="PROSITE" id="PS51257">
    <property type="entry name" value="PROKAR_LIPOPROTEIN"/>
    <property type="match status" value="1"/>
</dbReference>
<keyword evidence="2" id="KW-0732">Signal</keyword>
<name>A0ABW3LS57_9BACI</name>
<sequence length="160" mass="18210">MKKIVLFAVFLMSAMVIAACNGEEDDSSENKSNPDVESQEAMSTMNDMVKDMEELDYSSIDFDVLYDDTEFEGEIHNDDGLVESEYYNPFNDTTERGPAAFDIMFPIVKELKLDPDMTDEEAVATSIETFNLPEDFLKAELQVTFKDGTEKVYEVKMNEM</sequence>
<keyword evidence="4" id="KW-1185">Reference proteome</keyword>
<feature type="region of interest" description="Disordered" evidence="1">
    <location>
        <begin position="22"/>
        <end position="41"/>
    </location>
</feature>
<dbReference type="InterPro" id="IPR025623">
    <property type="entry name" value="YusW"/>
</dbReference>
<feature type="chain" id="PRO_5047187017" evidence="2">
    <location>
        <begin position="19"/>
        <end position="160"/>
    </location>
</feature>
<dbReference type="Pfam" id="PF14039">
    <property type="entry name" value="YusW"/>
    <property type="match status" value="1"/>
</dbReference>
<gene>
    <name evidence="3" type="ORF">ACFQ3N_19120</name>
</gene>
<protein>
    <submittedName>
        <fullName evidence="3">YusW family protein</fullName>
    </submittedName>
</protein>
<reference evidence="4" key="1">
    <citation type="journal article" date="2019" name="Int. J. Syst. Evol. Microbiol.">
        <title>The Global Catalogue of Microorganisms (GCM) 10K type strain sequencing project: providing services to taxonomists for standard genome sequencing and annotation.</title>
        <authorList>
            <consortium name="The Broad Institute Genomics Platform"/>
            <consortium name="The Broad Institute Genome Sequencing Center for Infectious Disease"/>
            <person name="Wu L."/>
            <person name="Ma J."/>
        </authorList>
    </citation>
    <scope>NUCLEOTIDE SEQUENCE [LARGE SCALE GENOMIC DNA]</scope>
    <source>
        <strain evidence="4">CCUG 56754</strain>
    </source>
</reference>
<accession>A0ABW3LS57</accession>
<organism evidence="3 4">
    <name type="scientific">Virgibacillus byunsanensis</name>
    <dbReference type="NCBI Taxonomy" id="570945"/>
    <lineage>
        <taxon>Bacteria</taxon>
        <taxon>Bacillati</taxon>
        <taxon>Bacillota</taxon>
        <taxon>Bacilli</taxon>
        <taxon>Bacillales</taxon>
        <taxon>Bacillaceae</taxon>
        <taxon>Virgibacillus</taxon>
    </lineage>
</organism>
<evidence type="ECO:0000313" key="3">
    <source>
        <dbReference type="EMBL" id="MFD1040492.1"/>
    </source>
</evidence>
<evidence type="ECO:0000256" key="2">
    <source>
        <dbReference type="SAM" id="SignalP"/>
    </source>
</evidence>